<sequence>HKTNVEAQGTDDLLGLLMLKAARLWWDGKLDSKLDNKLGKRIDRKRAVDWKNRQVTREICSGPSVNIQNSTFSGNIETINDKTTSCVSSMKRKQKDREEEDQDTIKQQRTRGGRNIPDYQEFFEEATDGDESSFQENEEETNEKGLDIDFFEDLLKENNENEPVRDDV</sequence>
<organism evidence="2 3">
    <name type="scientific">Acaulospora morrowiae</name>
    <dbReference type="NCBI Taxonomy" id="94023"/>
    <lineage>
        <taxon>Eukaryota</taxon>
        <taxon>Fungi</taxon>
        <taxon>Fungi incertae sedis</taxon>
        <taxon>Mucoromycota</taxon>
        <taxon>Glomeromycotina</taxon>
        <taxon>Glomeromycetes</taxon>
        <taxon>Diversisporales</taxon>
        <taxon>Acaulosporaceae</taxon>
        <taxon>Acaulospora</taxon>
    </lineage>
</organism>
<feature type="non-terminal residue" evidence="2">
    <location>
        <position position="168"/>
    </location>
</feature>
<reference evidence="2" key="1">
    <citation type="submission" date="2021-06" db="EMBL/GenBank/DDBJ databases">
        <authorList>
            <person name="Kallberg Y."/>
            <person name="Tangrot J."/>
            <person name="Rosling A."/>
        </authorList>
    </citation>
    <scope>NUCLEOTIDE SEQUENCE</scope>
    <source>
        <strain evidence="2">CL551</strain>
    </source>
</reference>
<feature type="region of interest" description="Disordered" evidence="1">
    <location>
        <begin position="83"/>
        <end position="148"/>
    </location>
</feature>
<protein>
    <submittedName>
        <fullName evidence="2">17780_t:CDS:1</fullName>
    </submittedName>
</protein>
<keyword evidence="3" id="KW-1185">Reference proteome</keyword>
<accession>A0A9N9NU87</accession>
<dbReference type="AlphaFoldDB" id="A0A9N9NU87"/>
<dbReference type="EMBL" id="CAJVPV010042798">
    <property type="protein sequence ID" value="CAG8764561.1"/>
    <property type="molecule type" value="Genomic_DNA"/>
</dbReference>
<feature type="non-terminal residue" evidence="2">
    <location>
        <position position="1"/>
    </location>
</feature>
<comment type="caution">
    <text evidence="2">The sequence shown here is derived from an EMBL/GenBank/DDBJ whole genome shotgun (WGS) entry which is preliminary data.</text>
</comment>
<feature type="compositionally biased region" description="Acidic residues" evidence="1">
    <location>
        <begin position="121"/>
        <end position="141"/>
    </location>
</feature>
<name>A0A9N9NU87_9GLOM</name>
<evidence type="ECO:0000256" key="1">
    <source>
        <dbReference type="SAM" id="MobiDB-lite"/>
    </source>
</evidence>
<evidence type="ECO:0000313" key="2">
    <source>
        <dbReference type="EMBL" id="CAG8764561.1"/>
    </source>
</evidence>
<dbReference type="Proteomes" id="UP000789342">
    <property type="component" value="Unassembled WGS sequence"/>
</dbReference>
<gene>
    <name evidence="2" type="ORF">AMORRO_LOCUS16167</name>
</gene>
<proteinExistence type="predicted"/>
<evidence type="ECO:0000313" key="3">
    <source>
        <dbReference type="Proteomes" id="UP000789342"/>
    </source>
</evidence>